<feature type="signal peptide" evidence="1">
    <location>
        <begin position="1"/>
        <end position="26"/>
    </location>
</feature>
<feature type="non-terminal residue" evidence="2">
    <location>
        <position position="1"/>
    </location>
</feature>
<sequence>ASVLPSVLTVAPLFVFVVAIVGMCYGSDDEPSNDDSLIKFAGLLGEPDVRNFIDGALAAADVPEDVADAAHVGPSEGRGLESVEAKEYLLCEKCITVHSMSIGNYLVQKIQNACFWGPLASPSAEAFCEFVGKGIPALNQELNGYLFQQGRGRQLAIGVCIGTKQCSQKDAFYAYFNPTIPNRLVNFKKFRDCPGPPYPSFDACLSDMLPRLLSFAVHEVHEACHEYYDYDYDLRKFCDYYHVDKHFAYGMVLAYVGVYQYAEGYCLRDYLSSS</sequence>
<protein>
    <submittedName>
        <fullName evidence="2">Uncharacterized protein</fullName>
    </submittedName>
</protein>
<keyword evidence="1" id="KW-0732">Signal</keyword>
<evidence type="ECO:0000313" key="3">
    <source>
        <dbReference type="Proteomes" id="UP000553632"/>
    </source>
</evidence>
<organism evidence="2 3">
    <name type="scientific">Perkinsus olseni</name>
    <name type="common">Perkinsus atlanticus</name>
    <dbReference type="NCBI Taxonomy" id="32597"/>
    <lineage>
        <taxon>Eukaryota</taxon>
        <taxon>Sar</taxon>
        <taxon>Alveolata</taxon>
        <taxon>Perkinsozoa</taxon>
        <taxon>Perkinsea</taxon>
        <taxon>Perkinsida</taxon>
        <taxon>Perkinsidae</taxon>
        <taxon>Perkinsus</taxon>
    </lineage>
</organism>
<dbReference type="AlphaFoldDB" id="A0A7J6UIN6"/>
<dbReference type="Proteomes" id="UP000553632">
    <property type="component" value="Unassembled WGS sequence"/>
</dbReference>
<reference evidence="2 3" key="1">
    <citation type="submission" date="2020-04" db="EMBL/GenBank/DDBJ databases">
        <title>Perkinsus olseni comparative genomics.</title>
        <authorList>
            <person name="Bogema D.R."/>
        </authorList>
    </citation>
    <scope>NUCLEOTIDE SEQUENCE [LARGE SCALE GENOMIC DNA]</scope>
    <source>
        <strain evidence="2 3">ATCC PRA-207</strain>
    </source>
</reference>
<accession>A0A7J6UIN6</accession>
<feature type="chain" id="PRO_5029837662" evidence="1">
    <location>
        <begin position="27"/>
        <end position="274"/>
    </location>
</feature>
<gene>
    <name evidence="2" type="ORF">FOZ63_031983</name>
</gene>
<keyword evidence="3" id="KW-1185">Reference proteome</keyword>
<proteinExistence type="predicted"/>
<evidence type="ECO:0000313" key="2">
    <source>
        <dbReference type="EMBL" id="KAF4757037.1"/>
    </source>
</evidence>
<evidence type="ECO:0000256" key="1">
    <source>
        <dbReference type="SAM" id="SignalP"/>
    </source>
</evidence>
<name>A0A7J6UIN6_PEROL</name>
<comment type="caution">
    <text evidence="2">The sequence shown here is derived from an EMBL/GenBank/DDBJ whole genome shotgun (WGS) entry which is preliminary data.</text>
</comment>
<dbReference type="EMBL" id="JABANO010003124">
    <property type="protein sequence ID" value="KAF4757037.1"/>
    <property type="molecule type" value="Genomic_DNA"/>
</dbReference>